<feature type="signal peptide" evidence="2">
    <location>
        <begin position="1"/>
        <end position="26"/>
    </location>
</feature>
<proteinExistence type="predicted"/>
<dbReference type="RefSeq" id="WP_185676331.1">
    <property type="nucleotide sequence ID" value="NZ_JACHVB010000035.1"/>
</dbReference>
<organism evidence="3 4">
    <name type="scientific">Ruficoccus amylovorans</name>
    <dbReference type="NCBI Taxonomy" id="1804625"/>
    <lineage>
        <taxon>Bacteria</taxon>
        <taxon>Pseudomonadati</taxon>
        <taxon>Verrucomicrobiota</taxon>
        <taxon>Opitutia</taxon>
        <taxon>Puniceicoccales</taxon>
        <taxon>Cerasicoccaceae</taxon>
        <taxon>Ruficoccus</taxon>
    </lineage>
</organism>
<dbReference type="EMBL" id="JACHVB010000035">
    <property type="protein sequence ID" value="MBC2595380.1"/>
    <property type="molecule type" value="Genomic_DNA"/>
</dbReference>
<protein>
    <recommendedName>
        <fullName evidence="5">SLA1 homology domain-containing protein</fullName>
    </recommendedName>
</protein>
<dbReference type="AlphaFoldDB" id="A0A842HGS4"/>
<keyword evidence="2" id="KW-0732">Signal</keyword>
<feature type="chain" id="PRO_5032611368" description="SLA1 homology domain-containing protein" evidence="2">
    <location>
        <begin position="27"/>
        <end position="306"/>
    </location>
</feature>
<keyword evidence="4" id="KW-1185">Reference proteome</keyword>
<accession>A0A842HGS4</accession>
<evidence type="ECO:0000313" key="3">
    <source>
        <dbReference type="EMBL" id="MBC2595380.1"/>
    </source>
</evidence>
<dbReference type="Gene3D" id="2.30.30.700">
    <property type="entry name" value="SLA1 homology domain 1"/>
    <property type="match status" value="1"/>
</dbReference>
<feature type="region of interest" description="Disordered" evidence="1">
    <location>
        <begin position="215"/>
        <end position="306"/>
    </location>
</feature>
<evidence type="ECO:0000256" key="1">
    <source>
        <dbReference type="SAM" id="MobiDB-lite"/>
    </source>
</evidence>
<feature type="compositionally biased region" description="Basic and acidic residues" evidence="1">
    <location>
        <begin position="215"/>
        <end position="235"/>
    </location>
</feature>
<evidence type="ECO:0000256" key="2">
    <source>
        <dbReference type="SAM" id="SignalP"/>
    </source>
</evidence>
<evidence type="ECO:0000313" key="4">
    <source>
        <dbReference type="Proteomes" id="UP000546464"/>
    </source>
</evidence>
<reference evidence="3 4" key="1">
    <citation type="submission" date="2020-07" db="EMBL/GenBank/DDBJ databases">
        <authorList>
            <person name="Feng X."/>
        </authorList>
    </citation>
    <scope>NUCLEOTIDE SEQUENCE [LARGE SCALE GENOMIC DNA]</scope>
    <source>
        <strain evidence="3 4">JCM31066</strain>
    </source>
</reference>
<evidence type="ECO:0008006" key="5">
    <source>
        <dbReference type="Google" id="ProtNLM"/>
    </source>
</evidence>
<feature type="compositionally biased region" description="Low complexity" evidence="1">
    <location>
        <begin position="254"/>
        <end position="296"/>
    </location>
</feature>
<dbReference type="Proteomes" id="UP000546464">
    <property type="component" value="Unassembled WGS sequence"/>
</dbReference>
<comment type="caution">
    <text evidence="3">The sequence shown here is derived from an EMBL/GenBank/DDBJ whole genome shotgun (WGS) entry which is preliminary data.</text>
</comment>
<sequence length="306" mass="33982">MDRSLCRKRALLVKSLCMSFFLPLWADGANEHVWEVWTNKEGQRISAELVQQEKDGVELIREADGVRFRLKLDELDKQDQEYLEKRWDALEKRAKGAEALREKFPAPLRRDIYRLESNTFSFNAPKKGETPYKTLEVTGDGFYARFERNFRFVTGEAFDSQLDNIKNAIAKELKRENDKAGGTTLMALQSQLNAEWLEKSLKPYYEEWRKLQKETALPEKPKPAEPKAAETKPGKPAESAKPAAPTEATGKDQAATPASGTSAPTPASTATPDATPAAEKTKPAPAGKAAAKAEGSQEGEKPKEGA</sequence>
<gene>
    <name evidence="3" type="ORF">H5P28_14020</name>
</gene>
<name>A0A842HGS4_9BACT</name>